<reference evidence="2 3" key="1">
    <citation type="submission" date="2016-01" db="EMBL/GenBank/DDBJ databases">
        <authorList>
            <person name="Oliw E.H."/>
        </authorList>
    </citation>
    <scope>NUCLEOTIDE SEQUENCE [LARGE SCALE GENOMIC DNA]</scope>
    <source>
        <strain evidence="2 3">DNF00307</strain>
    </source>
</reference>
<protein>
    <submittedName>
        <fullName evidence="2">Uncharacterized protein</fullName>
    </submittedName>
</protein>
<name>A0A134BDH8_9BACT</name>
<sequence length="45" mass="5196">MVCVLVWIVVLTGAVFVVGRVQVFSFYIFICLYIDSFVLIVYIFT</sequence>
<keyword evidence="1" id="KW-1133">Transmembrane helix</keyword>
<dbReference type="AlphaFoldDB" id="A0A134BDH8"/>
<dbReference type="Proteomes" id="UP000070531">
    <property type="component" value="Unassembled WGS sequence"/>
</dbReference>
<evidence type="ECO:0000256" key="1">
    <source>
        <dbReference type="SAM" id="Phobius"/>
    </source>
</evidence>
<comment type="caution">
    <text evidence="2">The sequence shown here is derived from an EMBL/GenBank/DDBJ whole genome shotgun (WGS) entry which is preliminary data.</text>
</comment>
<organism evidence="2">
    <name type="scientific">Prevotella amnii</name>
    <dbReference type="NCBI Taxonomy" id="419005"/>
    <lineage>
        <taxon>Bacteria</taxon>
        <taxon>Pseudomonadati</taxon>
        <taxon>Bacteroidota</taxon>
        <taxon>Bacteroidia</taxon>
        <taxon>Bacteroidales</taxon>
        <taxon>Prevotellaceae</taxon>
        <taxon>Prevotella</taxon>
    </lineage>
</organism>
<accession>A0A134BDH8</accession>
<proteinExistence type="predicted"/>
<keyword evidence="1" id="KW-0812">Transmembrane</keyword>
<evidence type="ECO:0000313" key="3">
    <source>
        <dbReference type="Proteomes" id="UP000070531"/>
    </source>
</evidence>
<keyword evidence="1" id="KW-0472">Membrane</keyword>
<dbReference type="PATRIC" id="fig|419005.5.peg.1050"/>
<dbReference type="EMBL" id="LSDL01000050">
    <property type="protein sequence ID" value="KXB78001.1"/>
    <property type="molecule type" value="Genomic_DNA"/>
</dbReference>
<feature type="transmembrane region" description="Helical" evidence="1">
    <location>
        <begin position="24"/>
        <end position="44"/>
    </location>
</feature>
<gene>
    <name evidence="2" type="ORF">HMPREF1860_01043</name>
</gene>
<evidence type="ECO:0000313" key="2">
    <source>
        <dbReference type="EMBL" id="KXB78001.1"/>
    </source>
</evidence>